<dbReference type="InterPro" id="IPR011990">
    <property type="entry name" value="TPR-like_helical_dom_sf"/>
</dbReference>
<evidence type="ECO:0000256" key="1">
    <source>
        <dbReference type="PROSITE-ProRule" id="PRU00339"/>
    </source>
</evidence>
<dbReference type="Pfam" id="PF00535">
    <property type="entry name" value="Glycos_transf_2"/>
    <property type="match status" value="1"/>
</dbReference>
<sequence length="379" mass="43582">MSLALCLIMKNESKFLEPFFSNSFADNIYVLDTGSDDDSVAIAQKYTKNIFKKEFNNNFSSLRNYLIGLVKEDWILFLDADEILLQAEWKKLRRLIDEDPEVGGYRFLRYNFFATGGWYSDMMVKVFKNNEGFKYQKKATERIEPSIIKKGFKVADAPITLNHFGYVRSFEDRNKKNNQYISIMQDQILANPEDTLAKSALAIIQRNSGDLPNATANALEGAAANPNSELAQLFLGYVYESSNKLDLAIKQYRKVLEINSGNYRALNALGVVYLSKGEYAAAREYFEHAIAVFPIGTHLNINLGLTYFFEGNYRKAIYLFKKVLAENPYFGLLDQKGILEIDNQKQFYYETINNYWGLKTYLAVCKEAIGNDEEFFFHL</sequence>
<dbReference type="InterPro" id="IPR019734">
    <property type="entry name" value="TPR_rpt"/>
</dbReference>
<feature type="repeat" description="TPR" evidence="1">
    <location>
        <begin position="297"/>
        <end position="330"/>
    </location>
</feature>
<dbReference type="PANTHER" id="PTHR43630">
    <property type="entry name" value="POLY-BETA-1,6-N-ACETYL-D-GLUCOSAMINE SYNTHASE"/>
    <property type="match status" value="1"/>
</dbReference>
<name>A0AAU9CZG0_9LACO</name>
<gene>
    <name evidence="3" type="ORF">XA3_02570</name>
</gene>
<dbReference type="SMART" id="SM00028">
    <property type="entry name" value="TPR"/>
    <property type="match status" value="4"/>
</dbReference>
<protein>
    <recommendedName>
        <fullName evidence="2">Glycosyltransferase 2-like domain-containing protein</fullName>
    </recommendedName>
</protein>
<dbReference type="Pfam" id="PF13181">
    <property type="entry name" value="TPR_8"/>
    <property type="match status" value="1"/>
</dbReference>
<keyword evidence="4" id="KW-1185">Reference proteome</keyword>
<feature type="domain" description="Glycosyltransferase 2-like" evidence="2">
    <location>
        <begin position="7"/>
        <end position="128"/>
    </location>
</feature>
<dbReference type="SUPFAM" id="SSF48452">
    <property type="entry name" value="TPR-like"/>
    <property type="match status" value="1"/>
</dbReference>
<dbReference type="Pfam" id="PF13424">
    <property type="entry name" value="TPR_12"/>
    <property type="match status" value="1"/>
</dbReference>
<dbReference type="PANTHER" id="PTHR43630:SF2">
    <property type="entry name" value="GLYCOSYLTRANSFERASE"/>
    <property type="match status" value="1"/>
</dbReference>
<dbReference type="KEGG" id="xap:XA3_02570"/>
<evidence type="ECO:0000313" key="4">
    <source>
        <dbReference type="Proteomes" id="UP001321861"/>
    </source>
</evidence>
<dbReference type="InterPro" id="IPR001173">
    <property type="entry name" value="Glyco_trans_2-like"/>
</dbReference>
<dbReference type="RefSeq" id="WP_317635754.1">
    <property type="nucleotide sequence ID" value="NZ_AP026802.1"/>
</dbReference>
<evidence type="ECO:0000313" key="3">
    <source>
        <dbReference type="EMBL" id="BDR57816.1"/>
    </source>
</evidence>
<dbReference type="Gene3D" id="3.90.550.10">
    <property type="entry name" value="Spore Coat Polysaccharide Biosynthesis Protein SpsA, Chain A"/>
    <property type="match status" value="1"/>
</dbReference>
<dbReference type="Proteomes" id="UP001321861">
    <property type="component" value="Chromosome"/>
</dbReference>
<organism evidence="3 4">
    <name type="scientific">Xylocopilactobacillus apicola</name>
    <dbReference type="NCBI Taxonomy" id="2932184"/>
    <lineage>
        <taxon>Bacteria</taxon>
        <taxon>Bacillati</taxon>
        <taxon>Bacillota</taxon>
        <taxon>Bacilli</taxon>
        <taxon>Lactobacillales</taxon>
        <taxon>Lactobacillaceae</taxon>
        <taxon>Xylocopilactobacillus</taxon>
    </lineage>
</organism>
<dbReference type="InterPro" id="IPR029044">
    <property type="entry name" value="Nucleotide-diphossugar_trans"/>
</dbReference>
<evidence type="ECO:0000259" key="2">
    <source>
        <dbReference type="Pfam" id="PF00535"/>
    </source>
</evidence>
<dbReference type="AlphaFoldDB" id="A0AAU9CZG0"/>
<dbReference type="SUPFAM" id="SSF53448">
    <property type="entry name" value="Nucleotide-diphospho-sugar transferases"/>
    <property type="match status" value="1"/>
</dbReference>
<dbReference type="Gene3D" id="1.25.40.10">
    <property type="entry name" value="Tetratricopeptide repeat domain"/>
    <property type="match status" value="1"/>
</dbReference>
<accession>A0AAU9CZG0</accession>
<dbReference type="PROSITE" id="PS50005">
    <property type="entry name" value="TPR"/>
    <property type="match status" value="3"/>
</dbReference>
<proteinExistence type="predicted"/>
<reference evidence="3 4" key="1">
    <citation type="journal article" date="2023" name="Microbiol. Spectr.">
        <title>Symbiosis of Carpenter Bees with Uncharacterized Lactic Acid Bacteria Showing NAD Auxotrophy.</title>
        <authorList>
            <person name="Kawasaki S."/>
            <person name="Ozawa K."/>
            <person name="Mori T."/>
            <person name="Yamamoto A."/>
            <person name="Ito M."/>
            <person name="Ohkuma M."/>
            <person name="Sakamoto M."/>
            <person name="Matsutani M."/>
        </authorList>
    </citation>
    <scope>NUCLEOTIDE SEQUENCE [LARGE SCALE GENOMIC DNA]</scope>
    <source>
        <strain evidence="3 4">XA3</strain>
    </source>
</reference>
<feature type="repeat" description="TPR" evidence="1">
    <location>
        <begin position="229"/>
        <end position="262"/>
    </location>
</feature>
<keyword evidence="1" id="KW-0802">TPR repeat</keyword>
<dbReference type="EMBL" id="AP026802">
    <property type="protein sequence ID" value="BDR57816.1"/>
    <property type="molecule type" value="Genomic_DNA"/>
</dbReference>
<feature type="repeat" description="TPR" evidence="1">
    <location>
        <begin position="263"/>
        <end position="296"/>
    </location>
</feature>